<dbReference type="Proteomes" id="UP001058074">
    <property type="component" value="Unassembled WGS sequence"/>
</dbReference>
<organism evidence="1 2">
    <name type="scientific">Inconstantimicrobium mannanitabidum</name>
    <dbReference type="NCBI Taxonomy" id="1604901"/>
    <lineage>
        <taxon>Bacteria</taxon>
        <taxon>Bacillati</taxon>
        <taxon>Bacillota</taxon>
        <taxon>Clostridia</taxon>
        <taxon>Eubacteriales</taxon>
        <taxon>Clostridiaceae</taxon>
        <taxon>Inconstantimicrobium</taxon>
    </lineage>
</organism>
<accession>A0ACB5RHN3</accession>
<evidence type="ECO:0000313" key="1">
    <source>
        <dbReference type="EMBL" id="GKX68621.1"/>
    </source>
</evidence>
<gene>
    <name evidence="1" type="ORF">rsdtw13_38790</name>
</gene>
<sequence length="257" mass="30416">MYDKLYNEAEKYYMMEEYKKALELFSESYKLKADDDCLNYIGCCYLAMELYTSASEVFKKLIKRSPDFARPVFNLGRVYVKQNRLQDALKCFEKAILINPSSEDGYFYIGLYYERVEDFKQASIFYEKSISLDFEQAETHLNLGICYAKMNMYEKAIEEFDISYSQDDFSKDALFNKAMLFVIMGDYIRAIEIFLYINEVEPDNIDNMIDIADSYLRINDLDNASKWANKILLKDPSNKMVNKLLKLLWVLKREKQI</sequence>
<keyword evidence="2" id="KW-1185">Reference proteome</keyword>
<name>A0ACB5RHN3_9CLOT</name>
<dbReference type="EMBL" id="BROD01000001">
    <property type="protein sequence ID" value="GKX68621.1"/>
    <property type="molecule type" value="Genomic_DNA"/>
</dbReference>
<comment type="caution">
    <text evidence="1">The sequence shown here is derived from an EMBL/GenBank/DDBJ whole genome shotgun (WGS) entry which is preliminary data.</text>
</comment>
<reference evidence="1" key="1">
    <citation type="journal article" date="2025" name="Int. J. Syst. Evol. Microbiol.">
        <title>Inconstantimicrobium mannanitabidum sp. nov., a novel member of the family Clostridiaceae isolated from anoxic soil under the treatment of reductive soil disinfestation.</title>
        <authorList>
            <person name="Ueki A."/>
            <person name="Tonouchi A."/>
            <person name="Honma S."/>
            <person name="Kaku N."/>
            <person name="Ueki K."/>
        </authorList>
    </citation>
    <scope>NUCLEOTIDE SEQUENCE</scope>
    <source>
        <strain evidence="1">TW13</strain>
    </source>
</reference>
<proteinExistence type="predicted"/>
<evidence type="ECO:0000313" key="2">
    <source>
        <dbReference type="Proteomes" id="UP001058074"/>
    </source>
</evidence>
<protein>
    <submittedName>
        <fullName evidence="1">Uncharacterized protein</fullName>
    </submittedName>
</protein>